<dbReference type="RefSeq" id="WP_006020524.1">
    <property type="nucleotide sequence ID" value="NZ_KB375282.1"/>
</dbReference>
<dbReference type="eggNOG" id="COG2856">
    <property type="taxonomic scope" value="Bacteria"/>
</dbReference>
<accession>K8PNB5</accession>
<dbReference type="HOGENOM" id="CLU_055824_0_0_5"/>
<proteinExistence type="predicted"/>
<dbReference type="PATRIC" id="fig|883078.3.peg.1851"/>
<dbReference type="InterPro" id="IPR010982">
    <property type="entry name" value="Lambda_DNA-bd_dom_sf"/>
</dbReference>
<gene>
    <name evidence="2" type="ORF">HMPREF9695_01804</name>
</gene>
<dbReference type="Gene3D" id="1.10.10.2910">
    <property type="match status" value="1"/>
</dbReference>
<dbReference type="InterPro" id="IPR010359">
    <property type="entry name" value="IrrE_HExxH"/>
</dbReference>
<dbReference type="GO" id="GO:0003677">
    <property type="term" value="F:DNA binding"/>
    <property type="evidence" value="ECO:0007669"/>
    <property type="project" value="InterPro"/>
</dbReference>
<dbReference type="Gene3D" id="1.10.260.40">
    <property type="entry name" value="lambda repressor-like DNA-binding domains"/>
    <property type="match status" value="1"/>
</dbReference>
<dbReference type="eggNOG" id="COG3093">
    <property type="taxonomic scope" value="Bacteria"/>
</dbReference>
<sequence length="367" mass="41238">MNSGDFHPNWFSKPGDTLSNLLSRKSVTLDAFAKDTDWGVDRVRGLLEGSIKIDDSIAAKLAHHLGGTKQFWLNRQASYDKALNRAVDSVPVAERDLWLKQFPQSDIASYGWVNKSVNRKEALKAYLSYFSVNGPSEWHSRYATIFEDFAFRTSPSMQSKIGPLSAWLRRGEIEADLLQCKPLSISTLKSNVDDMRKLTKVKNPTYFLPRLRNLCADAGVAVVFVRAPSGCRASGATRYLSSDKAMIILSFRHLSDDQFWFTFFHELGHVILHSPSQTFVDDGMEGKSEQEIEANAFAADILVPRERREELSDLKPGSQSVIRFATSIGIAPGIVVGQLQHSGIIRRNQLNFLKRYHRWDAIASAVN</sequence>
<dbReference type="Pfam" id="PF06114">
    <property type="entry name" value="Peptidase_M78"/>
    <property type="match status" value="1"/>
</dbReference>
<dbReference type="EMBL" id="AGWX01000002">
    <property type="protein sequence ID" value="EKS39843.1"/>
    <property type="molecule type" value="Genomic_DNA"/>
</dbReference>
<keyword evidence="3" id="KW-1185">Reference proteome</keyword>
<evidence type="ECO:0000259" key="1">
    <source>
        <dbReference type="Pfam" id="PF06114"/>
    </source>
</evidence>
<dbReference type="SUPFAM" id="SSF47413">
    <property type="entry name" value="lambda repressor-like DNA-binding domains"/>
    <property type="match status" value="1"/>
</dbReference>
<feature type="domain" description="IrrE N-terminal-like" evidence="1">
    <location>
        <begin position="237"/>
        <end position="307"/>
    </location>
</feature>
<dbReference type="PANTHER" id="PTHR43236">
    <property type="entry name" value="ANTITOXIN HIGA1"/>
    <property type="match status" value="1"/>
</dbReference>
<dbReference type="PANTHER" id="PTHR43236:SF1">
    <property type="entry name" value="BLL7220 PROTEIN"/>
    <property type="match status" value="1"/>
</dbReference>
<comment type="caution">
    <text evidence="2">The sequence shown here is derived from an EMBL/GenBank/DDBJ whole genome shotgun (WGS) entry which is preliminary data.</text>
</comment>
<dbReference type="InterPro" id="IPR052345">
    <property type="entry name" value="Rad_response_metalloprotease"/>
</dbReference>
<organism evidence="2 3">
    <name type="scientific">Afipia broomeae ATCC 49717</name>
    <dbReference type="NCBI Taxonomy" id="883078"/>
    <lineage>
        <taxon>Bacteria</taxon>
        <taxon>Pseudomonadati</taxon>
        <taxon>Pseudomonadota</taxon>
        <taxon>Alphaproteobacteria</taxon>
        <taxon>Hyphomicrobiales</taxon>
        <taxon>Nitrobacteraceae</taxon>
        <taxon>Afipia</taxon>
    </lineage>
</organism>
<protein>
    <recommendedName>
        <fullName evidence="1">IrrE N-terminal-like domain-containing protein</fullName>
    </recommendedName>
</protein>
<dbReference type="AlphaFoldDB" id="K8PNB5"/>
<dbReference type="Proteomes" id="UP000001096">
    <property type="component" value="Unassembled WGS sequence"/>
</dbReference>
<name>K8PNB5_9BRAD</name>
<evidence type="ECO:0000313" key="3">
    <source>
        <dbReference type="Proteomes" id="UP000001096"/>
    </source>
</evidence>
<reference evidence="2 3" key="1">
    <citation type="submission" date="2012-04" db="EMBL/GenBank/DDBJ databases">
        <title>The Genome Sequence of Afipia broomeae ATCC 49717.</title>
        <authorList>
            <consortium name="The Broad Institute Genome Sequencing Platform"/>
            <person name="Earl A."/>
            <person name="Ward D."/>
            <person name="Feldgarden M."/>
            <person name="Gevers D."/>
            <person name="Huys G."/>
            <person name="Walker B."/>
            <person name="Young S.K."/>
            <person name="Zeng Q."/>
            <person name="Gargeya S."/>
            <person name="Fitzgerald M."/>
            <person name="Haas B."/>
            <person name="Abouelleil A."/>
            <person name="Alvarado L."/>
            <person name="Arachchi H.M."/>
            <person name="Berlin A."/>
            <person name="Chapman S.B."/>
            <person name="Goldberg J."/>
            <person name="Griggs A."/>
            <person name="Gujja S."/>
            <person name="Hansen M."/>
            <person name="Howarth C."/>
            <person name="Imamovic A."/>
            <person name="Larimer J."/>
            <person name="McCowen C."/>
            <person name="Montmayeur A."/>
            <person name="Murphy C."/>
            <person name="Neiman D."/>
            <person name="Pearson M."/>
            <person name="Priest M."/>
            <person name="Roberts A."/>
            <person name="Saif S."/>
            <person name="Shea T."/>
            <person name="Sisk P."/>
            <person name="Sykes S."/>
            <person name="Wortman J."/>
            <person name="Nusbaum C."/>
            <person name="Birren B."/>
        </authorList>
    </citation>
    <scope>NUCLEOTIDE SEQUENCE [LARGE SCALE GENOMIC DNA]</scope>
    <source>
        <strain evidence="2 3">ATCC 49717</strain>
    </source>
</reference>
<evidence type="ECO:0000313" key="2">
    <source>
        <dbReference type="EMBL" id="EKS39843.1"/>
    </source>
</evidence>